<dbReference type="Proteomes" id="UP000326759">
    <property type="component" value="Unassembled WGS sequence"/>
</dbReference>
<comment type="pathway">
    <text evidence="2">Lipid metabolism.</text>
</comment>
<dbReference type="InterPro" id="IPR045252">
    <property type="entry name" value="LPCAT1-like"/>
</dbReference>
<feature type="transmembrane region" description="Helical" evidence="14">
    <location>
        <begin position="79"/>
        <end position="96"/>
    </location>
</feature>
<sequence>MCFSLSPYRVVISPETPVFKKDPSKTGHFHFEDPLPYISVGMQAIVEDIVGKTFTPAELSTWNMLSRTKRKYKKRIKKSRSVTSLWLLGVFIRYVFFVPVRLVILAISLTTMVSCTFLVGRLPDGEFKKTMNAFVVCWCFDFVASALSVVGRFHDRQNRPTHGIAVANHTSPIDSMVLATDNCYDMVGQKTGGFLGVFMKALSKSSTHIWFERSSTSQRNNALNKMLDHSQNPSLPPILIFPEGACVNNTSVLLFRKGVFGFDADIYPIAVKFDRRYGDAFWYKHGFFSYCLSLMTSWAIVCDIWYLPPMRKQPDESPLQFAGRVKSAIARKGGLTELDWDGFIKVLNDHDRHSDKKVEKEKTWLKKQQMEFAKHLKPIENEPSI</sequence>
<protein>
    <submittedName>
        <fullName evidence="16">Glycerol-3-phosphate acyltransferase 4</fullName>
    </submittedName>
</protein>
<evidence type="ECO:0000256" key="2">
    <source>
        <dbReference type="ARBA" id="ARBA00005189"/>
    </source>
</evidence>
<evidence type="ECO:0000256" key="7">
    <source>
        <dbReference type="ARBA" id="ARBA00022989"/>
    </source>
</evidence>
<gene>
    <name evidence="16" type="primary">GPAT4_0</name>
    <name evidence="16" type="ORF">Anas_07230</name>
</gene>
<feature type="transmembrane region" description="Helical" evidence="14">
    <location>
        <begin position="287"/>
        <end position="307"/>
    </location>
</feature>
<keyword evidence="9 14" id="KW-0472">Membrane</keyword>
<keyword evidence="8" id="KW-0443">Lipid metabolism</keyword>
<evidence type="ECO:0000256" key="9">
    <source>
        <dbReference type="ARBA" id="ARBA00023136"/>
    </source>
</evidence>
<evidence type="ECO:0000313" key="16">
    <source>
        <dbReference type="EMBL" id="KAB7495540.1"/>
    </source>
</evidence>
<dbReference type="OrthoDB" id="10051137at2759"/>
<evidence type="ECO:0000256" key="4">
    <source>
        <dbReference type="ARBA" id="ARBA00022516"/>
    </source>
</evidence>
<organism evidence="16 17">
    <name type="scientific">Armadillidium nasatum</name>
    <dbReference type="NCBI Taxonomy" id="96803"/>
    <lineage>
        <taxon>Eukaryota</taxon>
        <taxon>Metazoa</taxon>
        <taxon>Ecdysozoa</taxon>
        <taxon>Arthropoda</taxon>
        <taxon>Crustacea</taxon>
        <taxon>Multicrustacea</taxon>
        <taxon>Malacostraca</taxon>
        <taxon>Eumalacostraca</taxon>
        <taxon>Peracarida</taxon>
        <taxon>Isopoda</taxon>
        <taxon>Oniscidea</taxon>
        <taxon>Crinocheta</taxon>
        <taxon>Armadillidiidae</taxon>
        <taxon>Armadillidium</taxon>
    </lineage>
</organism>
<keyword evidence="12 16" id="KW-0012">Acyltransferase</keyword>
<evidence type="ECO:0000256" key="3">
    <source>
        <dbReference type="ARBA" id="ARBA00008655"/>
    </source>
</evidence>
<evidence type="ECO:0000256" key="6">
    <source>
        <dbReference type="ARBA" id="ARBA00022692"/>
    </source>
</evidence>
<comment type="similarity">
    <text evidence="3">Belongs to the 1-acyl-sn-glycerol-3-phosphate acyltransferase family.</text>
</comment>
<dbReference type="PANTHER" id="PTHR23063">
    <property type="entry name" value="PHOSPHOLIPID ACYLTRANSFERASE"/>
    <property type="match status" value="1"/>
</dbReference>
<feature type="domain" description="Phospholipid/glycerol acyltransferase" evidence="15">
    <location>
        <begin position="163"/>
        <end position="274"/>
    </location>
</feature>
<accession>A0A5N5SSD2</accession>
<evidence type="ECO:0000256" key="12">
    <source>
        <dbReference type="ARBA" id="ARBA00023315"/>
    </source>
</evidence>
<evidence type="ECO:0000313" key="17">
    <source>
        <dbReference type="Proteomes" id="UP000326759"/>
    </source>
</evidence>
<keyword evidence="17" id="KW-1185">Reference proteome</keyword>
<dbReference type="EMBL" id="SEYY01022462">
    <property type="protein sequence ID" value="KAB7495540.1"/>
    <property type="molecule type" value="Genomic_DNA"/>
</dbReference>
<evidence type="ECO:0000256" key="13">
    <source>
        <dbReference type="ARBA" id="ARBA00025707"/>
    </source>
</evidence>
<dbReference type="GO" id="GO:0016020">
    <property type="term" value="C:membrane"/>
    <property type="evidence" value="ECO:0007669"/>
    <property type="project" value="UniProtKB-SubCell"/>
</dbReference>
<evidence type="ECO:0000256" key="5">
    <source>
        <dbReference type="ARBA" id="ARBA00022679"/>
    </source>
</evidence>
<dbReference type="CDD" id="cd07991">
    <property type="entry name" value="LPLAT_LPCAT1-like"/>
    <property type="match status" value="1"/>
</dbReference>
<dbReference type="SMART" id="SM00563">
    <property type="entry name" value="PlsC"/>
    <property type="match status" value="1"/>
</dbReference>
<dbReference type="GO" id="GO:0005783">
    <property type="term" value="C:endoplasmic reticulum"/>
    <property type="evidence" value="ECO:0007669"/>
    <property type="project" value="TreeGrafter"/>
</dbReference>
<keyword evidence="5 16" id="KW-0808">Transferase</keyword>
<reference evidence="16 17" key="1">
    <citation type="journal article" date="2019" name="PLoS Biol.">
        <title>Sex chromosomes control vertical transmission of feminizing Wolbachia symbionts in an isopod.</title>
        <authorList>
            <person name="Becking T."/>
            <person name="Chebbi M.A."/>
            <person name="Giraud I."/>
            <person name="Moumen B."/>
            <person name="Laverre T."/>
            <person name="Caubet Y."/>
            <person name="Peccoud J."/>
            <person name="Gilbert C."/>
            <person name="Cordaux R."/>
        </authorList>
    </citation>
    <scope>NUCLEOTIDE SEQUENCE [LARGE SCALE GENOMIC DNA]</scope>
    <source>
        <strain evidence="16">ANa2</strain>
        <tissue evidence="16">Whole body excluding digestive tract and cuticle</tissue>
    </source>
</reference>
<keyword evidence="7 14" id="KW-1133">Transmembrane helix</keyword>
<dbReference type="GO" id="GO:0019432">
    <property type="term" value="P:triglyceride biosynthetic process"/>
    <property type="evidence" value="ECO:0007669"/>
    <property type="project" value="TreeGrafter"/>
</dbReference>
<keyword evidence="11" id="KW-1208">Phospholipid metabolism</keyword>
<evidence type="ECO:0000259" key="15">
    <source>
        <dbReference type="SMART" id="SM00563"/>
    </source>
</evidence>
<dbReference type="Pfam" id="PF01553">
    <property type="entry name" value="Acyltransferase"/>
    <property type="match status" value="1"/>
</dbReference>
<dbReference type="InterPro" id="IPR002123">
    <property type="entry name" value="Plipid/glycerol_acylTrfase"/>
</dbReference>
<keyword evidence="4" id="KW-0444">Lipid biosynthesis</keyword>
<name>A0A5N5SSD2_9CRUS</name>
<dbReference type="GO" id="GO:0008654">
    <property type="term" value="P:phospholipid biosynthetic process"/>
    <property type="evidence" value="ECO:0007669"/>
    <property type="project" value="UniProtKB-KW"/>
</dbReference>
<evidence type="ECO:0000256" key="10">
    <source>
        <dbReference type="ARBA" id="ARBA00023209"/>
    </source>
</evidence>
<evidence type="ECO:0000256" key="8">
    <source>
        <dbReference type="ARBA" id="ARBA00023098"/>
    </source>
</evidence>
<evidence type="ECO:0000256" key="1">
    <source>
        <dbReference type="ARBA" id="ARBA00004370"/>
    </source>
</evidence>
<dbReference type="PANTHER" id="PTHR23063:SF6">
    <property type="entry name" value="PHOSPHOLIPID_GLYCEROL ACYLTRANSFERASE DOMAIN-CONTAINING PROTEIN"/>
    <property type="match status" value="1"/>
</dbReference>
<evidence type="ECO:0000256" key="14">
    <source>
        <dbReference type="SAM" id="Phobius"/>
    </source>
</evidence>
<dbReference type="SUPFAM" id="SSF69593">
    <property type="entry name" value="Glycerol-3-phosphate (1)-acyltransferase"/>
    <property type="match status" value="1"/>
</dbReference>
<keyword evidence="6 14" id="KW-0812">Transmembrane</keyword>
<comment type="subcellular location">
    <subcellularLocation>
        <location evidence="1">Membrane</location>
    </subcellularLocation>
</comment>
<evidence type="ECO:0000256" key="11">
    <source>
        <dbReference type="ARBA" id="ARBA00023264"/>
    </source>
</evidence>
<proteinExistence type="inferred from homology"/>
<feature type="transmembrane region" description="Helical" evidence="14">
    <location>
        <begin position="131"/>
        <end position="150"/>
    </location>
</feature>
<dbReference type="GO" id="GO:0004366">
    <property type="term" value="F:glycerol-3-phosphate O-acyltransferase activity"/>
    <property type="evidence" value="ECO:0007669"/>
    <property type="project" value="TreeGrafter"/>
</dbReference>
<comment type="pathway">
    <text evidence="13">Phospholipid metabolism.</text>
</comment>
<dbReference type="AlphaFoldDB" id="A0A5N5SSD2"/>
<comment type="caution">
    <text evidence="16">The sequence shown here is derived from an EMBL/GenBank/DDBJ whole genome shotgun (WGS) entry which is preliminary data.</text>
</comment>
<keyword evidence="10" id="KW-0594">Phospholipid biosynthesis</keyword>